<sequence>MYSFFQYLKEILEIIGDDRKKVHSMIILFIGISCLDLLGLGLIAPYIAFILEPNSSFEKHVVYYLNIFKWDADRKTLIIFTSILLVLLFF</sequence>
<reference evidence="2" key="1">
    <citation type="journal article" date="2010" name="ISME J.">
        <title>Metagenome of the Mediterranean deep chlorophyll maximum studied by direct and fosmid library 454 pyrosequencing.</title>
        <authorList>
            <person name="Ghai R."/>
            <person name="Martin-Cuadrado A.B."/>
            <person name="Molto A.G."/>
            <person name="Heredia I.G."/>
            <person name="Cabrera R."/>
            <person name="Martin J."/>
            <person name="Verdu M."/>
            <person name="Deschamps P."/>
            <person name="Moreira D."/>
            <person name="Lopez-Garcia P."/>
            <person name="Mira A."/>
            <person name="Rodriguez-Valera F."/>
        </authorList>
    </citation>
    <scope>NUCLEOTIDE SEQUENCE</scope>
</reference>
<evidence type="ECO:0008006" key="3">
    <source>
        <dbReference type="Google" id="ProtNLM"/>
    </source>
</evidence>
<dbReference type="EMBL" id="GU943146">
    <property type="protein sequence ID" value="ADD96542.1"/>
    <property type="molecule type" value="Genomic_DNA"/>
</dbReference>
<keyword evidence="1" id="KW-1133">Transmembrane helix</keyword>
<feature type="transmembrane region" description="Helical" evidence="1">
    <location>
        <begin position="72"/>
        <end position="89"/>
    </location>
</feature>
<feature type="transmembrane region" description="Helical" evidence="1">
    <location>
        <begin position="26"/>
        <end position="51"/>
    </location>
</feature>
<evidence type="ECO:0000313" key="2">
    <source>
        <dbReference type="EMBL" id="ADD96542.1"/>
    </source>
</evidence>
<dbReference type="AlphaFoldDB" id="D6PLE1"/>
<proteinExistence type="predicted"/>
<organism evidence="2">
    <name type="scientific">uncultured organism MedDCM-OCT-S11-C293</name>
    <dbReference type="NCBI Taxonomy" id="743659"/>
    <lineage>
        <taxon>unclassified sequences</taxon>
        <taxon>environmental samples</taxon>
    </lineage>
</organism>
<evidence type="ECO:0000256" key="1">
    <source>
        <dbReference type="SAM" id="Phobius"/>
    </source>
</evidence>
<protein>
    <recommendedName>
        <fullName evidence="3">ABC transmembrane type-1 domain-containing protein</fullName>
    </recommendedName>
</protein>
<keyword evidence="1" id="KW-0472">Membrane</keyword>
<name>D6PLE1_9ZZZZ</name>
<keyword evidence="1" id="KW-0812">Transmembrane</keyword>
<accession>D6PLE1</accession>